<feature type="region of interest" description="Disordered" evidence="1">
    <location>
        <begin position="1"/>
        <end position="82"/>
    </location>
</feature>
<organism evidence="2 3">
    <name type="scientific">Pandoravirus salinus</name>
    <dbReference type="NCBI Taxonomy" id="1349410"/>
    <lineage>
        <taxon>Viruses</taxon>
        <taxon>Pandoravirus</taxon>
    </lineage>
</organism>
<proteinExistence type="predicted"/>
<dbReference type="GeneID" id="34568245"/>
<evidence type="ECO:0000313" key="3">
    <source>
        <dbReference type="Proteomes" id="UP000204584"/>
    </source>
</evidence>
<dbReference type="Gene3D" id="1.20.1280.50">
    <property type="match status" value="1"/>
</dbReference>
<feature type="compositionally biased region" description="Polar residues" evidence="1">
    <location>
        <begin position="41"/>
        <end position="50"/>
    </location>
</feature>
<dbReference type="KEGG" id="vg:34568245"/>
<protein>
    <submittedName>
        <fullName evidence="2">F-box incomplete domain containing protein</fullName>
    </submittedName>
</protein>
<dbReference type="Proteomes" id="UP000204584">
    <property type="component" value="Segment"/>
</dbReference>
<evidence type="ECO:0000256" key="1">
    <source>
        <dbReference type="SAM" id="MobiDB-lite"/>
    </source>
</evidence>
<reference evidence="2 3" key="1">
    <citation type="journal article" date="2013" name="Science">
        <title>Pandoraviruses: amoeba viruses with genomes up to 2.5 Mb reaching that of parasitic eukaryotes.</title>
        <authorList>
            <person name="Philippe N."/>
            <person name="Legendre M."/>
            <person name="Doutre G."/>
            <person name="Coute Y."/>
            <person name="Poirot O."/>
            <person name="Lescot M."/>
            <person name="Arslan D."/>
            <person name="Seltzer V."/>
            <person name="Bertaux L."/>
            <person name="Bruley C."/>
            <person name="Garin J."/>
            <person name="Claverie J.M."/>
            <person name="Abergel C."/>
        </authorList>
    </citation>
    <scope>NUCLEOTIDE SEQUENCE [LARGE SCALE GENOMIC DNA]</scope>
</reference>
<evidence type="ECO:0000313" key="2">
    <source>
        <dbReference type="EMBL" id="ATE82190.1"/>
    </source>
</evidence>
<sequence length="248" mass="28009">MSTIRPKISNQKGSWSLSSRRRRAQPTQANRSCPHAHNHMQGETQVLSTKSKARRRARDDNPARPKRRRSSNPKVMDTVDLGPGINDLPDEVLVMILSKVDILMGPVLPFVCSRWRAVFGDITTRRSKERPPRQEEKDPAAYTAALAGAGYTSVLMWARSAGCPWDQRVCAEAAEQGHLDLLVQARARRCPWNGDTCNMAASNRDLNMLKWARANGCPWDYRVATWAYHNQDTQILEWAKNNGLDGLY</sequence>
<dbReference type="InterPro" id="IPR036047">
    <property type="entry name" value="F-box-like_dom_sf"/>
</dbReference>
<accession>A0A291ATH3</accession>
<name>A0A291ATH3_9VIRU</name>
<dbReference type="EMBL" id="KC977571">
    <property type="protein sequence ID" value="ATE82190.1"/>
    <property type="molecule type" value="Genomic_DNA"/>
</dbReference>
<keyword evidence="3" id="KW-1185">Reference proteome</keyword>
<dbReference type="SUPFAM" id="SSF81383">
    <property type="entry name" value="F-box domain"/>
    <property type="match status" value="1"/>
</dbReference>
<gene>
    <name evidence="2" type="ORF">psal_cds_534</name>
</gene>
<dbReference type="RefSeq" id="YP_009430029.1">
    <property type="nucleotide sequence ID" value="NC_022098.1"/>
</dbReference>
<feature type="compositionally biased region" description="Polar residues" evidence="1">
    <location>
        <begin position="1"/>
        <end position="18"/>
    </location>
</feature>
<dbReference type="SUPFAM" id="SSF140860">
    <property type="entry name" value="Pseudo ankyrin repeat-like"/>
    <property type="match status" value="1"/>
</dbReference>